<accession>A0AAD2H079</accession>
<feature type="transmembrane region" description="Helical" evidence="1">
    <location>
        <begin position="119"/>
        <end position="139"/>
    </location>
</feature>
<dbReference type="Pfam" id="PF20152">
    <property type="entry name" value="DUF6534"/>
    <property type="match status" value="1"/>
</dbReference>
<keyword evidence="1" id="KW-0812">Transmembrane</keyword>
<feature type="transmembrane region" description="Helical" evidence="1">
    <location>
        <begin position="15"/>
        <end position="35"/>
    </location>
</feature>
<protein>
    <recommendedName>
        <fullName evidence="2">DUF6534 domain-containing protein</fullName>
    </recommendedName>
</protein>
<feature type="transmembrane region" description="Helical" evidence="1">
    <location>
        <begin position="204"/>
        <end position="225"/>
    </location>
</feature>
<feature type="transmembrane region" description="Helical" evidence="1">
    <location>
        <begin position="47"/>
        <end position="68"/>
    </location>
</feature>
<keyword evidence="4" id="KW-1185">Reference proteome</keyword>
<sequence>MAGSSLYTTLGPFEIGLALSTLLLGIETLQTFYYYRRYKRDSAQMKIFVGFVWICGLLQSIFAWNAMFTMTITFFGNPEHVAEPPVSMLYNIIDSTALTLFVQAFFCLRIYRLSHSKPLAIFCFALILIPTGLYFWLFSMYYTRGGFARSLGSAQGHKVMIAAAALTPVSACAVAGTLCWCLWRMKDPDQFRRTRSVVDRIMLWTVETTLVTSLASVLELIMIVAQPHNMLWLIFFFLHGKLLTNTLVASLNSRERFGREFNEHASELRTSPGQTAVSNRLVHLASDVTKTMSEEFV</sequence>
<evidence type="ECO:0000256" key="1">
    <source>
        <dbReference type="SAM" id="Phobius"/>
    </source>
</evidence>
<evidence type="ECO:0000259" key="2">
    <source>
        <dbReference type="Pfam" id="PF20152"/>
    </source>
</evidence>
<evidence type="ECO:0000313" key="3">
    <source>
        <dbReference type="EMBL" id="CAK5266811.1"/>
    </source>
</evidence>
<keyword evidence="1" id="KW-0472">Membrane</keyword>
<evidence type="ECO:0000313" key="4">
    <source>
        <dbReference type="Proteomes" id="UP001295794"/>
    </source>
</evidence>
<name>A0AAD2H079_9AGAR</name>
<dbReference type="EMBL" id="CAVNYO010000110">
    <property type="protein sequence ID" value="CAK5266811.1"/>
    <property type="molecule type" value="Genomic_DNA"/>
</dbReference>
<feature type="transmembrane region" description="Helical" evidence="1">
    <location>
        <begin position="159"/>
        <end position="183"/>
    </location>
</feature>
<dbReference type="AlphaFoldDB" id="A0AAD2H079"/>
<feature type="domain" description="DUF6534" evidence="2">
    <location>
        <begin position="172"/>
        <end position="255"/>
    </location>
</feature>
<proteinExistence type="predicted"/>
<organism evidence="3 4">
    <name type="scientific">Mycena citricolor</name>
    <dbReference type="NCBI Taxonomy" id="2018698"/>
    <lineage>
        <taxon>Eukaryota</taxon>
        <taxon>Fungi</taxon>
        <taxon>Dikarya</taxon>
        <taxon>Basidiomycota</taxon>
        <taxon>Agaricomycotina</taxon>
        <taxon>Agaricomycetes</taxon>
        <taxon>Agaricomycetidae</taxon>
        <taxon>Agaricales</taxon>
        <taxon>Marasmiineae</taxon>
        <taxon>Mycenaceae</taxon>
        <taxon>Mycena</taxon>
    </lineage>
</organism>
<feature type="transmembrane region" description="Helical" evidence="1">
    <location>
        <begin position="231"/>
        <end position="251"/>
    </location>
</feature>
<dbReference type="Proteomes" id="UP001295794">
    <property type="component" value="Unassembled WGS sequence"/>
</dbReference>
<dbReference type="PANTHER" id="PTHR40465">
    <property type="entry name" value="CHROMOSOME 1, WHOLE GENOME SHOTGUN SEQUENCE"/>
    <property type="match status" value="1"/>
</dbReference>
<keyword evidence="1" id="KW-1133">Transmembrane helix</keyword>
<feature type="transmembrane region" description="Helical" evidence="1">
    <location>
        <begin position="88"/>
        <end position="107"/>
    </location>
</feature>
<gene>
    <name evidence="3" type="ORF">MYCIT1_LOCUS8774</name>
</gene>
<comment type="caution">
    <text evidence="3">The sequence shown here is derived from an EMBL/GenBank/DDBJ whole genome shotgun (WGS) entry which is preliminary data.</text>
</comment>
<dbReference type="PANTHER" id="PTHR40465:SF1">
    <property type="entry name" value="DUF6534 DOMAIN-CONTAINING PROTEIN"/>
    <property type="match status" value="1"/>
</dbReference>
<reference evidence="3" key="1">
    <citation type="submission" date="2023-11" db="EMBL/GenBank/DDBJ databases">
        <authorList>
            <person name="De Vega J J."/>
            <person name="De Vega J J."/>
        </authorList>
    </citation>
    <scope>NUCLEOTIDE SEQUENCE</scope>
</reference>
<dbReference type="InterPro" id="IPR045339">
    <property type="entry name" value="DUF6534"/>
</dbReference>